<dbReference type="EMBL" id="QURB01000006">
    <property type="protein sequence ID" value="RFC54029.1"/>
    <property type="molecule type" value="Genomic_DNA"/>
</dbReference>
<evidence type="ECO:0008006" key="3">
    <source>
        <dbReference type="Google" id="ProtNLM"/>
    </source>
</evidence>
<protein>
    <recommendedName>
        <fullName evidence="3">HEAT repeat domain-containing protein</fullName>
    </recommendedName>
</protein>
<evidence type="ECO:0000313" key="1">
    <source>
        <dbReference type="EMBL" id="RFC54029.1"/>
    </source>
</evidence>
<dbReference type="OrthoDB" id="1433976at2"/>
<dbReference type="AlphaFoldDB" id="A0A3E1EWV2"/>
<comment type="caution">
    <text evidence="1">The sequence shown here is derived from an EMBL/GenBank/DDBJ whole genome shotgun (WGS) entry which is preliminary data.</text>
</comment>
<organism evidence="1 2">
    <name type="scientific">Brumimicrobium aurantiacum</name>
    <dbReference type="NCBI Taxonomy" id="1737063"/>
    <lineage>
        <taxon>Bacteria</taxon>
        <taxon>Pseudomonadati</taxon>
        <taxon>Bacteroidota</taxon>
        <taxon>Flavobacteriia</taxon>
        <taxon>Flavobacteriales</taxon>
        <taxon>Crocinitomicaceae</taxon>
        <taxon>Brumimicrobium</taxon>
    </lineage>
</organism>
<evidence type="ECO:0000313" key="2">
    <source>
        <dbReference type="Proteomes" id="UP000257127"/>
    </source>
</evidence>
<proteinExistence type="predicted"/>
<sequence>MKTTPLESILTKSYKQEMLDYMEANPQDFNELVELAITNKQPYSWRAAWLLWSCMKKNDEMVAPHIGRLIKGLDSFKDGHQRNLINILLKMDIPEDYEGQLFDICVNLWMQIEKQSSVRIKAFEVMVSLAKTYPELQHEIKALASDEYIDALSGGIRKSCLRLLGEL</sequence>
<keyword evidence="2" id="KW-1185">Reference proteome</keyword>
<gene>
    <name evidence="1" type="ORF">DXU93_10850</name>
</gene>
<dbReference type="InterPro" id="IPR016024">
    <property type="entry name" value="ARM-type_fold"/>
</dbReference>
<dbReference type="SUPFAM" id="SSF48371">
    <property type="entry name" value="ARM repeat"/>
    <property type="match status" value="1"/>
</dbReference>
<dbReference type="RefSeq" id="WP_116881310.1">
    <property type="nucleotide sequence ID" value="NZ_QURB01000006.1"/>
</dbReference>
<dbReference type="Proteomes" id="UP000257127">
    <property type="component" value="Unassembled WGS sequence"/>
</dbReference>
<name>A0A3E1EWV2_9FLAO</name>
<reference evidence="1 2" key="1">
    <citation type="submission" date="2018-08" db="EMBL/GenBank/DDBJ databases">
        <title>The draft genome squence of Brumimicrobium sp. N62.</title>
        <authorList>
            <person name="Du Z.-J."/>
            <person name="Luo H.-R."/>
        </authorList>
    </citation>
    <scope>NUCLEOTIDE SEQUENCE [LARGE SCALE GENOMIC DNA]</scope>
    <source>
        <strain evidence="1 2">N62</strain>
    </source>
</reference>
<accession>A0A3E1EWV2</accession>